<proteinExistence type="predicted"/>
<dbReference type="EMBL" id="ABEU02000006">
    <property type="protein sequence ID" value="PNR53148.1"/>
    <property type="molecule type" value="Genomic_DNA"/>
</dbReference>
<feature type="signal peptide" evidence="1">
    <location>
        <begin position="1"/>
        <end position="25"/>
    </location>
</feature>
<sequence>MGVHNGVARCRFLGFLWWVRWNGMCEDGNGGGGAQFLFRVGYYVVFSDYCIYIARHELCIMSKQEKGERFTLS</sequence>
<gene>
    <name evidence="2" type="ORF">PHYPA_009523</name>
</gene>
<accession>A0A2K1KH99</accession>
<keyword evidence="1" id="KW-0732">Signal</keyword>
<reference evidence="2 4" key="2">
    <citation type="journal article" date="2018" name="Plant J.">
        <title>The Physcomitrella patens chromosome-scale assembly reveals moss genome structure and evolution.</title>
        <authorList>
            <person name="Lang D."/>
            <person name="Ullrich K.K."/>
            <person name="Murat F."/>
            <person name="Fuchs J."/>
            <person name="Jenkins J."/>
            <person name="Haas F.B."/>
            <person name="Piednoel M."/>
            <person name="Gundlach H."/>
            <person name="Van Bel M."/>
            <person name="Meyberg R."/>
            <person name="Vives C."/>
            <person name="Morata J."/>
            <person name="Symeonidi A."/>
            <person name="Hiss M."/>
            <person name="Muchero W."/>
            <person name="Kamisugi Y."/>
            <person name="Saleh O."/>
            <person name="Blanc G."/>
            <person name="Decker E.L."/>
            <person name="van Gessel N."/>
            <person name="Grimwood J."/>
            <person name="Hayes R.D."/>
            <person name="Graham S.W."/>
            <person name="Gunter L.E."/>
            <person name="McDaniel S.F."/>
            <person name="Hoernstein S.N.W."/>
            <person name="Larsson A."/>
            <person name="Li F.W."/>
            <person name="Perroud P.F."/>
            <person name="Phillips J."/>
            <person name="Ranjan P."/>
            <person name="Rokshar D.S."/>
            <person name="Rothfels C.J."/>
            <person name="Schneider L."/>
            <person name="Shu S."/>
            <person name="Stevenson D.W."/>
            <person name="Thummler F."/>
            <person name="Tillich M."/>
            <person name="Villarreal Aguilar J.C."/>
            <person name="Widiez T."/>
            <person name="Wong G.K."/>
            <person name="Wymore A."/>
            <person name="Zhang Y."/>
            <person name="Zimmer A.D."/>
            <person name="Quatrano R.S."/>
            <person name="Mayer K.F.X."/>
            <person name="Goodstein D."/>
            <person name="Casacuberta J.M."/>
            <person name="Vandepoele K."/>
            <person name="Reski R."/>
            <person name="Cuming A.C."/>
            <person name="Tuskan G.A."/>
            <person name="Maumus F."/>
            <person name="Salse J."/>
            <person name="Schmutz J."/>
            <person name="Rensing S.A."/>
        </authorList>
    </citation>
    <scope>NUCLEOTIDE SEQUENCE [LARGE SCALE GENOMIC DNA]</scope>
    <source>
        <strain evidence="3 4">cv. Gransden 2004</strain>
    </source>
</reference>
<organism evidence="2">
    <name type="scientific">Physcomitrium patens</name>
    <name type="common">Spreading-leaved earth moss</name>
    <name type="synonym">Physcomitrella patens</name>
    <dbReference type="NCBI Taxonomy" id="3218"/>
    <lineage>
        <taxon>Eukaryota</taxon>
        <taxon>Viridiplantae</taxon>
        <taxon>Streptophyta</taxon>
        <taxon>Embryophyta</taxon>
        <taxon>Bryophyta</taxon>
        <taxon>Bryophytina</taxon>
        <taxon>Bryopsida</taxon>
        <taxon>Funariidae</taxon>
        <taxon>Funariales</taxon>
        <taxon>Funariaceae</taxon>
        <taxon>Physcomitrium</taxon>
    </lineage>
</organism>
<reference evidence="2 4" key="1">
    <citation type="journal article" date="2008" name="Science">
        <title>The Physcomitrella genome reveals evolutionary insights into the conquest of land by plants.</title>
        <authorList>
            <person name="Rensing S."/>
            <person name="Lang D."/>
            <person name="Zimmer A."/>
            <person name="Terry A."/>
            <person name="Salamov A."/>
            <person name="Shapiro H."/>
            <person name="Nishiyama T."/>
            <person name="Perroud P.-F."/>
            <person name="Lindquist E."/>
            <person name="Kamisugi Y."/>
            <person name="Tanahashi T."/>
            <person name="Sakakibara K."/>
            <person name="Fujita T."/>
            <person name="Oishi K."/>
            <person name="Shin-I T."/>
            <person name="Kuroki Y."/>
            <person name="Toyoda A."/>
            <person name="Suzuki Y."/>
            <person name="Hashimoto A."/>
            <person name="Yamaguchi K."/>
            <person name="Sugano A."/>
            <person name="Kohara Y."/>
            <person name="Fujiyama A."/>
            <person name="Anterola A."/>
            <person name="Aoki S."/>
            <person name="Ashton N."/>
            <person name="Barbazuk W.B."/>
            <person name="Barker E."/>
            <person name="Bennetzen J."/>
            <person name="Bezanilla M."/>
            <person name="Blankenship R."/>
            <person name="Cho S.H."/>
            <person name="Dutcher S."/>
            <person name="Estelle M."/>
            <person name="Fawcett J.A."/>
            <person name="Gundlach H."/>
            <person name="Hanada K."/>
            <person name="Heyl A."/>
            <person name="Hicks K.A."/>
            <person name="Hugh J."/>
            <person name="Lohr M."/>
            <person name="Mayer K."/>
            <person name="Melkozernov A."/>
            <person name="Murata T."/>
            <person name="Nelson D."/>
            <person name="Pils B."/>
            <person name="Prigge M."/>
            <person name="Reiss B."/>
            <person name="Renner T."/>
            <person name="Rombauts S."/>
            <person name="Rushton P."/>
            <person name="Sanderfoot A."/>
            <person name="Schween G."/>
            <person name="Shiu S.-H."/>
            <person name="Stueber K."/>
            <person name="Theodoulou F.L."/>
            <person name="Tu H."/>
            <person name="Van de Peer Y."/>
            <person name="Verrier P.J."/>
            <person name="Waters E."/>
            <person name="Wood A."/>
            <person name="Yang L."/>
            <person name="Cove D."/>
            <person name="Cuming A."/>
            <person name="Hasebe M."/>
            <person name="Lucas S."/>
            <person name="Mishler D.B."/>
            <person name="Reski R."/>
            <person name="Grigoriev I."/>
            <person name="Quatrano R.S."/>
            <person name="Boore J.L."/>
        </authorList>
    </citation>
    <scope>NUCLEOTIDE SEQUENCE [LARGE SCALE GENOMIC DNA]</scope>
    <source>
        <strain evidence="3 4">cv. Gransden 2004</strain>
    </source>
</reference>
<dbReference type="Proteomes" id="UP000006727">
    <property type="component" value="Chromosome 6"/>
</dbReference>
<dbReference type="Gramene" id="Pp3c6_26560V3.1">
    <property type="protein sequence ID" value="PAC:32978075.CDS.1"/>
    <property type="gene ID" value="Pp3c6_26560"/>
</dbReference>
<feature type="chain" id="PRO_5036043038" description="Secreted protein" evidence="1">
    <location>
        <begin position="26"/>
        <end position="73"/>
    </location>
</feature>
<dbReference type="EnsemblPlants" id="Pp3c6_26560V3.1">
    <property type="protein sequence ID" value="PAC:32978075.CDS.1"/>
    <property type="gene ID" value="Pp3c6_26560"/>
</dbReference>
<evidence type="ECO:0000313" key="3">
    <source>
        <dbReference type="EnsemblPlants" id="PAC:32978075.CDS.1"/>
    </source>
</evidence>
<protein>
    <recommendedName>
        <fullName evidence="5">Secreted protein</fullName>
    </recommendedName>
</protein>
<evidence type="ECO:0000313" key="2">
    <source>
        <dbReference type="EMBL" id="PNR53148.1"/>
    </source>
</evidence>
<dbReference type="InParanoid" id="A0A2K1KH99"/>
<reference evidence="3" key="3">
    <citation type="submission" date="2020-12" db="UniProtKB">
        <authorList>
            <consortium name="EnsemblPlants"/>
        </authorList>
    </citation>
    <scope>IDENTIFICATION</scope>
</reference>
<name>A0A2K1KH99_PHYPA</name>
<keyword evidence="4" id="KW-1185">Reference proteome</keyword>
<dbReference type="AlphaFoldDB" id="A0A2K1KH99"/>
<evidence type="ECO:0000313" key="4">
    <source>
        <dbReference type="Proteomes" id="UP000006727"/>
    </source>
</evidence>
<evidence type="ECO:0000256" key="1">
    <source>
        <dbReference type="SAM" id="SignalP"/>
    </source>
</evidence>
<evidence type="ECO:0008006" key="5">
    <source>
        <dbReference type="Google" id="ProtNLM"/>
    </source>
</evidence>